<feature type="transmembrane region" description="Helical" evidence="1">
    <location>
        <begin position="93"/>
        <end position="114"/>
    </location>
</feature>
<name>A0ABV6RRG6_9GAMM</name>
<keyword evidence="1" id="KW-0812">Transmembrane</keyword>
<feature type="domain" description="Signal transduction histidine kinase internal region" evidence="2">
    <location>
        <begin position="183"/>
        <end position="262"/>
    </location>
</feature>
<dbReference type="Proteomes" id="UP001589896">
    <property type="component" value="Unassembled WGS sequence"/>
</dbReference>
<keyword evidence="3" id="KW-0808">Transferase</keyword>
<reference evidence="3 4" key="1">
    <citation type="submission" date="2024-09" db="EMBL/GenBank/DDBJ databases">
        <authorList>
            <person name="Sun Q."/>
            <person name="Mori K."/>
        </authorList>
    </citation>
    <scope>NUCLEOTIDE SEQUENCE [LARGE SCALE GENOMIC DNA]</scope>
    <source>
        <strain evidence="3 4">KCTC 23076</strain>
    </source>
</reference>
<dbReference type="InterPro" id="IPR036890">
    <property type="entry name" value="HATPase_C_sf"/>
</dbReference>
<dbReference type="RefSeq" id="WP_386670493.1">
    <property type="nucleotide sequence ID" value="NZ_JBHLTG010000004.1"/>
</dbReference>
<evidence type="ECO:0000313" key="4">
    <source>
        <dbReference type="Proteomes" id="UP001589896"/>
    </source>
</evidence>
<dbReference type="InterPro" id="IPR050640">
    <property type="entry name" value="Bact_2-comp_sensor_kinase"/>
</dbReference>
<keyword evidence="1" id="KW-1133">Transmembrane helix</keyword>
<evidence type="ECO:0000256" key="1">
    <source>
        <dbReference type="SAM" id="Phobius"/>
    </source>
</evidence>
<comment type="caution">
    <text evidence="3">The sequence shown here is derived from an EMBL/GenBank/DDBJ whole genome shotgun (WGS) entry which is preliminary data.</text>
</comment>
<protein>
    <submittedName>
        <fullName evidence="3">Sensor histidine kinase</fullName>
        <ecNumber evidence="3">2.7.13.3</ecNumber>
    </submittedName>
</protein>
<organism evidence="3 4">
    <name type="scientific">Lysobacter korlensis</name>
    <dbReference type="NCBI Taxonomy" id="553636"/>
    <lineage>
        <taxon>Bacteria</taxon>
        <taxon>Pseudomonadati</taxon>
        <taxon>Pseudomonadota</taxon>
        <taxon>Gammaproteobacteria</taxon>
        <taxon>Lysobacterales</taxon>
        <taxon>Lysobacteraceae</taxon>
        <taxon>Lysobacter</taxon>
    </lineage>
</organism>
<dbReference type="PANTHER" id="PTHR34220:SF7">
    <property type="entry name" value="SENSOR HISTIDINE KINASE YPDA"/>
    <property type="match status" value="1"/>
</dbReference>
<keyword evidence="4" id="KW-1185">Reference proteome</keyword>
<evidence type="ECO:0000313" key="3">
    <source>
        <dbReference type="EMBL" id="MFC0679578.1"/>
    </source>
</evidence>
<feature type="transmembrane region" description="Helical" evidence="1">
    <location>
        <begin position="21"/>
        <end position="40"/>
    </location>
</feature>
<dbReference type="Pfam" id="PF06580">
    <property type="entry name" value="His_kinase"/>
    <property type="match status" value="1"/>
</dbReference>
<dbReference type="Gene3D" id="3.30.565.10">
    <property type="entry name" value="Histidine kinase-like ATPase, C-terminal domain"/>
    <property type="match status" value="1"/>
</dbReference>
<sequence>MIHPTSLRAAWGHLLLHASPAYWTIQAAIALGTLVPPLLVTSFGNLPQPFKLMLTVPAIGSAVMFFLATHAFLRPALQLWFVSRARRTREWLFLLAAIAALALLMVALELPFAGPASHGASESLDSIVINTSSRRIEIDLTERYSRLMAVLDRFGELFIWALLYIAAKALQSRRQLERQVREARMRQLTYQLSPHFLFNAFNSIRGMIFEDRDRAAELITQLSELFRFHLSHESRTEQTLAEEWQLARRYLDLEAIRLESRLRLHVDLAEDCMHRRLPSLTLLTLVENAIKHGVAPNVDGGRLTIRARTGGPGWWLEVTNTVGAGRATHSTGTGLANLRERLALGHGAIAAVIPCSEAEEFCVRVEMAA</sequence>
<proteinExistence type="predicted"/>
<evidence type="ECO:0000259" key="2">
    <source>
        <dbReference type="Pfam" id="PF06580"/>
    </source>
</evidence>
<dbReference type="EMBL" id="JBHLTG010000004">
    <property type="protein sequence ID" value="MFC0679578.1"/>
    <property type="molecule type" value="Genomic_DNA"/>
</dbReference>
<dbReference type="InterPro" id="IPR010559">
    <property type="entry name" value="Sig_transdc_His_kin_internal"/>
</dbReference>
<accession>A0ABV6RRG6</accession>
<dbReference type="SUPFAM" id="SSF55874">
    <property type="entry name" value="ATPase domain of HSP90 chaperone/DNA topoisomerase II/histidine kinase"/>
    <property type="match status" value="1"/>
</dbReference>
<keyword evidence="3" id="KW-0418">Kinase</keyword>
<keyword evidence="1" id="KW-0472">Membrane</keyword>
<feature type="transmembrane region" description="Helical" evidence="1">
    <location>
        <begin position="52"/>
        <end position="73"/>
    </location>
</feature>
<dbReference type="GO" id="GO:0004673">
    <property type="term" value="F:protein histidine kinase activity"/>
    <property type="evidence" value="ECO:0007669"/>
    <property type="project" value="UniProtKB-EC"/>
</dbReference>
<gene>
    <name evidence="3" type="ORF">ACFFGH_17210</name>
</gene>
<dbReference type="PANTHER" id="PTHR34220">
    <property type="entry name" value="SENSOR HISTIDINE KINASE YPDA"/>
    <property type="match status" value="1"/>
</dbReference>
<dbReference type="EC" id="2.7.13.3" evidence="3"/>